<sequence length="739" mass="79919">MSGRKSIVHELETRDYCTRKKVNSAGNNTYRNSMKDAVAYQYSICLTHGFAFHPPQAAVENSFSEAYTSLYSLHGFYWRKPRQINTWVPDTPIIYRILKQIATVKHEERHATNEHADMFTGTPGHDLLEAAVEAFDAIDRARRGLCKQVQRHLILLTVSPINLDEVHKELVSSSDDCTKSGPLTNLRRRGVALSAFAPVPSASVLQLYEIINGTPPSPFYDRHWQTVALSRPLAADAHAQAEAELLLTEQRHQKKLMQDQPQIDPVLTNGHPHSLVGPLQGSSPSSPARYVSKMQRHSSQANYMEGYMNGQTATINSGIATTVGCSVSDNAYRGTPNKLGPAVPSGNNSSSPMVQPYPLVSSPTWYRFLLSKGPANESPISHGHRGLRTSSHSHGSTPPGATSRASVPRSIADVIRPSEPPQVPVSCSSLSAGHSGPNSVDQLGPGSAYGSDSVATPQGFSAGIMSPQQGYNSGAAMSTQLYSPASSTLANLNQSQSAAGTNVPYQPYQQLPPEGSNTQINLRQSTAMAQSPGSVQGTFRPPSNAASPVGQLVSYANTVGLSSPSASRGPTRQYSPQLPPQSQQPAPHQRHTSPHSGGPPHQEHGVGFASFVCTNDLSTDTPCVLEDQSVGTTEQKTDNLHLDSSWLVTAIITIIPCISKIFLYHLTLFCVTLLEWRMISSLIQSSCIDYETHSTWTVTKLLPCERFCMHSICGTLPGQCPEHLDMATIVIFVASSKAE</sequence>
<feature type="compositionally biased region" description="Polar residues" evidence="1">
    <location>
        <begin position="425"/>
        <end position="441"/>
    </location>
</feature>
<evidence type="ECO:0008006" key="4">
    <source>
        <dbReference type="Google" id="ProtNLM"/>
    </source>
</evidence>
<organism evidence="2 3">
    <name type="scientific">Opisthorchis viverrini</name>
    <name type="common">Southeast Asian liver fluke</name>
    <dbReference type="NCBI Taxonomy" id="6198"/>
    <lineage>
        <taxon>Eukaryota</taxon>
        <taxon>Metazoa</taxon>
        <taxon>Spiralia</taxon>
        <taxon>Lophotrochozoa</taxon>
        <taxon>Platyhelminthes</taxon>
        <taxon>Trematoda</taxon>
        <taxon>Digenea</taxon>
        <taxon>Opisthorchiida</taxon>
        <taxon>Opisthorchiata</taxon>
        <taxon>Opisthorchiidae</taxon>
        <taxon>Opisthorchis</taxon>
    </lineage>
</organism>
<feature type="compositionally biased region" description="Polar residues" evidence="1">
    <location>
        <begin position="560"/>
        <end position="575"/>
    </location>
</feature>
<gene>
    <name evidence="2" type="ORF">X801_01558</name>
</gene>
<evidence type="ECO:0000313" key="2">
    <source>
        <dbReference type="EMBL" id="OON22532.1"/>
    </source>
</evidence>
<accession>A0A1S8X779</accession>
<evidence type="ECO:0000313" key="3">
    <source>
        <dbReference type="Proteomes" id="UP000243686"/>
    </source>
</evidence>
<feature type="region of interest" description="Disordered" evidence="1">
    <location>
        <begin position="376"/>
        <end position="454"/>
    </location>
</feature>
<dbReference type="Proteomes" id="UP000243686">
    <property type="component" value="Unassembled WGS sequence"/>
</dbReference>
<dbReference type="EMBL" id="KV891747">
    <property type="protein sequence ID" value="OON22532.1"/>
    <property type="molecule type" value="Genomic_DNA"/>
</dbReference>
<reference evidence="2 3" key="1">
    <citation type="submission" date="2015-03" db="EMBL/GenBank/DDBJ databases">
        <title>Draft genome of the nematode, Opisthorchis viverrini.</title>
        <authorList>
            <person name="Mitreva M."/>
        </authorList>
    </citation>
    <scope>NUCLEOTIDE SEQUENCE [LARGE SCALE GENOMIC DNA]</scope>
    <source>
        <strain evidence="2">Khon Kaen</strain>
    </source>
</reference>
<evidence type="ECO:0000256" key="1">
    <source>
        <dbReference type="SAM" id="MobiDB-lite"/>
    </source>
</evidence>
<feature type="region of interest" description="Disordered" evidence="1">
    <location>
        <begin position="493"/>
        <end position="548"/>
    </location>
</feature>
<feature type="compositionally biased region" description="Polar residues" evidence="1">
    <location>
        <begin position="493"/>
        <end position="537"/>
    </location>
</feature>
<feature type="compositionally biased region" description="Polar residues" evidence="1">
    <location>
        <begin position="388"/>
        <end position="405"/>
    </location>
</feature>
<feature type="region of interest" description="Disordered" evidence="1">
    <location>
        <begin position="560"/>
        <end position="604"/>
    </location>
</feature>
<dbReference type="AlphaFoldDB" id="A0A1S8X779"/>
<protein>
    <recommendedName>
        <fullName evidence="4">Mediator of RNA polymerase II transcription subunit 25</fullName>
    </recommendedName>
</protein>
<name>A0A1S8X779_OPIVI</name>
<proteinExistence type="predicted"/>
<keyword evidence="3" id="KW-1185">Reference proteome</keyword>